<evidence type="ECO:0000313" key="2">
    <source>
        <dbReference type="Proteomes" id="UP000295252"/>
    </source>
</evidence>
<dbReference type="InParanoid" id="A0A068V7H1"/>
<gene>
    <name evidence="1" type="ORF">GSCOC_T00016735001</name>
</gene>
<proteinExistence type="predicted"/>
<dbReference type="Proteomes" id="UP000295252">
    <property type="component" value="Chromosome IV"/>
</dbReference>
<dbReference type="InterPro" id="IPR012779">
    <property type="entry name" value="Peptidase_M1_pepN"/>
</dbReference>
<dbReference type="GO" id="GO:0008270">
    <property type="term" value="F:zinc ion binding"/>
    <property type="evidence" value="ECO:0007669"/>
    <property type="project" value="InterPro"/>
</dbReference>
<sequence>MEEIQNQQVQNKWRKGLTVFRDPVYIFFVVALEFSSDVGSSTVKRIADVLKLRIYQYPQDAGPMAHPLRPHFYIKVLILLFLSDSHLHV</sequence>
<reference evidence="2" key="1">
    <citation type="journal article" date="2014" name="Science">
        <title>The coffee genome provides insight into the convergent evolution of caffeine biosynthesis.</title>
        <authorList>
            <person name="Denoeud F."/>
            <person name="Carretero-Paulet L."/>
            <person name="Dereeper A."/>
            <person name="Droc G."/>
            <person name="Guyot R."/>
            <person name="Pietrella M."/>
            <person name="Zheng C."/>
            <person name="Alberti A."/>
            <person name="Anthony F."/>
            <person name="Aprea G."/>
            <person name="Aury J.M."/>
            <person name="Bento P."/>
            <person name="Bernard M."/>
            <person name="Bocs S."/>
            <person name="Campa C."/>
            <person name="Cenci A."/>
            <person name="Combes M.C."/>
            <person name="Crouzillat D."/>
            <person name="Da Silva C."/>
            <person name="Daddiego L."/>
            <person name="De Bellis F."/>
            <person name="Dussert S."/>
            <person name="Garsmeur O."/>
            <person name="Gayraud T."/>
            <person name="Guignon V."/>
            <person name="Jahn K."/>
            <person name="Jamilloux V."/>
            <person name="Joet T."/>
            <person name="Labadie K."/>
            <person name="Lan T."/>
            <person name="Leclercq J."/>
            <person name="Lepelley M."/>
            <person name="Leroy T."/>
            <person name="Li L.T."/>
            <person name="Librado P."/>
            <person name="Lopez L."/>
            <person name="Munoz A."/>
            <person name="Noel B."/>
            <person name="Pallavicini A."/>
            <person name="Perrotta G."/>
            <person name="Poncet V."/>
            <person name="Pot D."/>
            <person name="Priyono X."/>
            <person name="Rigoreau M."/>
            <person name="Rouard M."/>
            <person name="Rozas J."/>
            <person name="Tranchant-Dubreuil C."/>
            <person name="VanBuren R."/>
            <person name="Zhang Q."/>
            <person name="Andrade A.C."/>
            <person name="Argout X."/>
            <person name="Bertrand B."/>
            <person name="de Kochko A."/>
            <person name="Graziosi G."/>
            <person name="Henry R.J."/>
            <person name="Jayarama X."/>
            <person name="Ming R."/>
            <person name="Nagai C."/>
            <person name="Rounsley S."/>
            <person name="Sankoff D."/>
            <person name="Giuliano G."/>
            <person name="Albert V.A."/>
            <person name="Wincker P."/>
            <person name="Lashermes P."/>
        </authorList>
    </citation>
    <scope>NUCLEOTIDE SEQUENCE [LARGE SCALE GENOMIC DNA]</scope>
    <source>
        <strain evidence="2">cv. DH200-94</strain>
    </source>
</reference>
<dbReference type="GO" id="GO:0009507">
    <property type="term" value="C:chloroplast"/>
    <property type="evidence" value="ECO:0007669"/>
    <property type="project" value="TreeGrafter"/>
</dbReference>
<keyword evidence="2" id="KW-1185">Reference proteome</keyword>
<dbReference type="EMBL" id="HG739195">
    <property type="protein sequence ID" value="CDP15848.1"/>
    <property type="molecule type" value="Genomic_DNA"/>
</dbReference>
<accession>A0A068V7H1</accession>
<protein>
    <submittedName>
        <fullName evidence="1">Uncharacterized protein</fullName>
    </submittedName>
</protein>
<dbReference type="PANTHER" id="PTHR46322:SF1">
    <property type="entry name" value="PUROMYCIN-SENSITIVE AMINOPEPTIDASE"/>
    <property type="match status" value="1"/>
</dbReference>
<dbReference type="PANTHER" id="PTHR46322">
    <property type="entry name" value="PUROMYCIN-SENSITIVE AMINOPEPTIDASE"/>
    <property type="match status" value="1"/>
</dbReference>
<evidence type="ECO:0000313" key="1">
    <source>
        <dbReference type="EMBL" id="CDP15848.1"/>
    </source>
</evidence>
<dbReference type="AlphaFoldDB" id="A0A068V7H1"/>
<organism evidence="1 2">
    <name type="scientific">Coffea canephora</name>
    <name type="common">Robusta coffee</name>
    <dbReference type="NCBI Taxonomy" id="49390"/>
    <lineage>
        <taxon>Eukaryota</taxon>
        <taxon>Viridiplantae</taxon>
        <taxon>Streptophyta</taxon>
        <taxon>Embryophyta</taxon>
        <taxon>Tracheophyta</taxon>
        <taxon>Spermatophyta</taxon>
        <taxon>Magnoliopsida</taxon>
        <taxon>eudicotyledons</taxon>
        <taxon>Gunneridae</taxon>
        <taxon>Pentapetalae</taxon>
        <taxon>asterids</taxon>
        <taxon>lamiids</taxon>
        <taxon>Gentianales</taxon>
        <taxon>Rubiaceae</taxon>
        <taxon>Ixoroideae</taxon>
        <taxon>Gardenieae complex</taxon>
        <taxon>Bertiereae - Coffeeae clade</taxon>
        <taxon>Coffeeae</taxon>
        <taxon>Coffea</taxon>
    </lineage>
</organism>
<dbReference type="Gramene" id="CDP15848">
    <property type="protein sequence ID" value="CDP15848"/>
    <property type="gene ID" value="GSCOC_T00016735001"/>
</dbReference>
<dbReference type="STRING" id="49390.A0A068V7H1"/>
<dbReference type="PhylomeDB" id="A0A068V7H1"/>
<name>A0A068V7H1_COFCA</name>